<gene>
    <name evidence="9" type="ORF">AL544_005785</name>
</gene>
<dbReference type="SFLD" id="SFLDF00285">
    <property type="entry name" value="anaerobic_Ser-type_sulfatase-m"/>
    <property type="match status" value="1"/>
</dbReference>
<dbReference type="InterPro" id="IPR058240">
    <property type="entry name" value="rSAM_sf"/>
</dbReference>
<dbReference type="EMBL" id="LOSJ02000001">
    <property type="protein sequence ID" value="PNM64423.1"/>
    <property type="molecule type" value="Genomic_DNA"/>
</dbReference>
<dbReference type="RefSeq" id="WP_000548274.1">
    <property type="nucleotide sequence ID" value="NZ_CAWMSS010000002.1"/>
</dbReference>
<comment type="cofactor">
    <cofactor evidence="1">
        <name>[4Fe-4S] cluster</name>
        <dbReference type="ChEBI" id="CHEBI:49883"/>
    </cofactor>
</comment>
<dbReference type="GO" id="GO:0051539">
    <property type="term" value="F:4 iron, 4 sulfur cluster binding"/>
    <property type="evidence" value="ECO:0007669"/>
    <property type="project" value="UniProtKB-KW"/>
</dbReference>
<dbReference type="OrthoDB" id="9782387at2"/>
<dbReference type="SFLD" id="SFLDG01067">
    <property type="entry name" value="SPASM/twitch_domain_containing"/>
    <property type="match status" value="1"/>
</dbReference>
<sequence>MHITIKPVSFKCNINCEYCYYLEKETFFHHKDKTCITYDTLEQLIKSYINQEKDDIYFTWQGGEPTLSGIEFFEKVIELQQAFSRGKRIHNAIQTNGTLLTGKWGEFLKNNKFLVGISIDGPEKYHDRYRKHCSGKGTFKRVMKGIEILNKYSIPFNTLTVVNHINVEHPLEVYEFLKTTGTQHFQFIELLETQTVTDISTYTWLSDSNHLNEICHFSSPPQRFGYFLNEIFHSWIRNDVGHYYIRQFESLFSCLIGNGHSSCVFQPSCGNNLVIESNGDLYECDHFVYPEFQLGNIVNGLNDVYGHKVDKLKQNLSNECQQCQYLELCNGGCPKHRINMIDNVGKSYFCESYKLFFKESIPYFKTMIYLLNNGYPVWTIMGIVDDIKNALKEEM</sequence>
<evidence type="ECO:0000313" key="9">
    <source>
        <dbReference type="EMBL" id="PNM64423.1"/>
    </source>
</evidence>
<feature type="domain" description="Radical SAM core" evidence="8">
    <location>
        <begin position="1"/>
        <end position="237"/>
    </location>
</feature>
<name>A0A2J9VKX1_VIBMI</name>
<keyword evidence="6" id="KW-0411">Iron-sulfur</keyword>
<comment type="caution">
    <text evidence="9">The sequence shown here is derived from an EMBL/GenBank/DDBJ whole genome shotgun (WGS) entry which is preliminary data.</text>
</comment>
<evidence type="ECO:0000313" key="10">
    <source>
        <dbReference type="Proteomes" id="UP000053748"/>
    </source>
</evidence>
<keyword evidence="5" id="KW-0408">Iron</keyword>
<accession>A0A2J9VKX1</accession>
<evidence type="ECO:0000256" key="1">
    <source>
        <dbReference type="ARBA" id="ARBA00001966"/>
    </source>
</evidence>
<dbReference type="PANTHER" id="PTHR43273:SF3">
    <property type="entry name" value="ANAEROBIC SULFATASE-MATURATING ENZYME HOMOLOG ASLB-RELATED"/>
    <property type="match status" value="1"/>
</dbReference>
<evidence type="ECO:0000256" key="4">
    <source>
        <dbReference type="ARBA" id="ARBA00022723"/>
    </source>
</evidence>
<dbReference type="InterPro" id="IPR047207">
    <property type="entry name" value="SPASM_anSME"/>
</dbReference>
<reference evidence="9" key="1">
    <citation type="submission" date="2017-12" db="EMBL/GenBank/DDBJ databases">
        <title>FDA dAtabase for Regulatory Grade micrObial Sequences (FDA-ARGOS): Supporting development and validation of Infectious Disease Dx tests.</title>
        <authorList>
            <person name="Hoffmann M."/>
            <person name="Allard M."/>
            <person name="Evans P."/>
            <person name="Brown E."/>
            <person name="Tallon L.J."/>
            <person name="Sadzewicz L."/>
            <person name="Sengamalay N."/>
            <person name="Ott S."/>
            <person name="Godinez A."/>
            <person name="Nagaraj S."/>
            <person name="Vavikolanu K."/>
            <person name="Aluvathingal J."/>
            <person name="Nadendla S."/>
            <person name="Hobson J."/>
            <person name="Sichtig H."/>
        </authorList>
    </citation>
    <scope>NUCLEOTIDE SEQUENCE [LARGE SCALE GENOMIC DNA]</scope>
    <source>
        <strain evidence="9">FDAARGOS_113</strain>
    </source>
</reference>
<dbReference type="GO" id="GO:0046872">
    <property type="term" value="F:metal ion binding"/>
    <property type="evidence" value="ECO:0007669"/>
    <property type="project" value="UniProtKB-KW"/>
</dbReference>
<dbReference type="Pfam" id="PF13186">
    <property type="entry name" value="SPASM"/>
    <property type="match status" value="1"/>
</dbReference>
<comment type="similarity">
    <text evidence="7">Belongs to the radical SAM superfamily. Anaerobic sulfatase-maturating enzyme family.</text>
</comment>
<dbReference type="InterPro" id="IPR023867">
    <property type="entry name" value="Sulphatase_maturase_rSAM"/>
</dbReference>
<dbReference type="InterPro" id="IPR034491">
    <property type="entry name" value="Anaerob_Ser_sulfatase-maturase"/>
</dbReference>
<dbReference type="CDD" id="cd01335">
    <property type="entry name" value="Radical_SAM"/>
    <property type="match status" value="1"/>
</dbReference>
<dbReference type="InterPro" id="IPR023885">
    <property type="entry name" value="4Fe4S-binding_SPASM_dom"/>
</dbReference>
<dbReference type="Gene3D" id="3.20.20.70">
    <property type="entry name" value="Aldolase class I"/>
    <property type="match status" value="1"/>
</dbReference>
<dbReference type="GO" id="GO:0016491">
    <property type="term" value="F:oxidoreductase activity"/>
    <property type="evidence" value="ECO:0007669"/>
    <property type="project" value="InterPro"/>
</dbReference>
<dbReference type="Proteomes" id="UP000053748">
    <property type="component" value="Unassembled WGS sequence"/>
</dbReference>
<dbReference type="PANTHER" id="PTHR43273">
    <property type="entry name" value="ANAEROBIC SULFATASE-MATURATING ENZYME HOMOLOG ASLB-RELATED"/>
    <property type="match status" value="1"/>
</dbReference>
<dbReference type="AlphaFoldDB" id="A0A2J9VKX1"/>
<organism evidence="9 10">
    <name type="scientific">Vibrio mimicus</name>
    <dbReference type="NCBI Taxonomy" id="674"/>
    <lineage>
        <taxon>Bacteria</taxon>
        <taxon>Pseudomonadati</taxon>
        <taxon>Pseudomonadota</taxon>
        <taxon>Gammaproteobacteria</taxon>
        <taxon>Vibrionales</taxon>
        <taxon>Vibrionaceae</taxon>
        <taxon>Vibrio</taxon>
    </lineage>
</organism>
<proteinExistence type="inferred from homology"/>
<dbReference type="Pfam" id="PF04055">
    <property type="entry name" value="Radical_SAM"/>
    <property type="match status" value="1"/>
</dbReference>
<protein>
    <submittedName>
        <fullName evidence="9">Anaerobic sulfatase maturase</fullName>
    </submittedName>
</protein>
<dbReference type="NCBIfam" id="TIGR03942">
    <property type="entry name" value="sulfatase_rSAM"/>
    <property type="match status" value="1"/>
</dbReference>
<evidence type="ECO:0000256" key="2">
    <source>
        <dbReference type="ARBA" id="ARBA00022485"/>
    </source>
</evidence>
<dbReference type="SFLD" id="SFLDG01072">
    <property type="entry name" value="dehydrogenase_like"/>
    <property type="match status" value="1"/>
</dbReference>
<keyword evidence="4" id="KW-0479">Metal-binding</keyword>
<evidence type="ECO:0000256" key="7">
    <source>
        <dbReference type="ARBA" id="ARBA00023601"/>
    </source>
</evidence>
<evidence type="ECO:0000256" key="6">
    <source>
        <dbReference type="ARBA" id="ARBA00023014"/>
    </source>
</evidence>
<dbReference type="CDD" id="cd21120">
    <property type="entry name" value="SPASM_anSME"/>
    <property type="match status" value="1"/>
</dbReference>
<keyword evidence="10" id="KW-1185">Reference proteome</keyword>
<dbReference type="SUPFAM" id="SSF102114">
    <property type="entry name" value="Radical SAM enzymes"/>
    <property type="match status" value="1"/>
</dbReference>
<dbReference type="PROSITE" id="PS51918">
    <property type="entry name" value="RADICAL_SAM"/>
    <property type="match status" value="1"/>
</dbReference>
<dbReference type="SFLD" id="SFLDG01386">
    <property type="entry name" value="main_SPASM_domain-containing"/>
    <property type="match status" value="1"/>
</dbReference>
<dbReference type="SFLD" id="SFLDG01384">
    <property type="entry name" value="thioether_bond_formation_requi"/>
    <property type="match status" value="1"/>
</dbReference>
<dbReference type="NCBIfam" id="TIGR04085">
    <property type="entry name" value="rSAM_more_4Fe4S"/>
    <property type="match status" value="1"/>
</dbReference>
<dbReference type="InterPro" id="IPR007197">
    <property type="entry name" value="rSAM"/>
</dbReference>
<evidence type="ECO:0000259" key="8">
    <source>
        <dbReference type="PROSITE" id="PS51918"/>
    </source>
</evidence>
<dbReference type="SFLD" id="SFLDS00029">
    <property type="entry name" value="Radical_SAM"/>
    <property type="match status" value="1"/>
</dbReference>
<evidence type="ECO:0000256" key="3">
    <source>
        <dbReference type="ARBA" id="ARBA00022691"/>
    </source>
</evidence>
<dbReference type="InterPro" id="IPR013785">
    <property type="entry name" value="Aldolase_TIM"/>
</dbReference>
<keyword evidence="3" id="KW-0949">S-adenosyl-L-methionine</keyword>
<evidence type="ECO:0000256" key="5">
    <source>
        <dbReference type="ARBA" id="ARBA00023004"/>
    </source>
</evidence>
<keyword evidence="2" id="KW-0004">4Fe-4S</keyword>